<dbReference type="AlphaFoldDB" id="A0AA36AK94"/>
<keyword evidence="5" id="KW-1185">Reference proteome</keyword>
<evidence type="ECO:0000313" key="4">
    <source>
        <dbReference type="EMBL" id="CAI9717029.1"/>
    </source>
</evidence>
<evidence type="ECO:0000259" key="2">
    <source>
        <dbReference type="Pfam" id="PF01498"/>
    </source>
</evidence>
<dbReference type="SUPFAM" id="SSF46689">
    <property type="entry name" value="Homeodomain-like"/>
    <property type="match status" value="1"/>
</dbReference>
<dbReference type="Pfam" id="PF25787">
    <property type="entry name" value="HTH_SB"/>
    <property type="match status" value="1"/>
</dbReference>
<dbReference type="GO" id="GO:0003677">
    <property type="term" value="F:DNA binding"/>
    <property type="evidence" value="ECO:0007669"/>
    <property type="project" value="InterPro"/>
</dbReference>
<dbReference type="InterPro" id="IPR009057">
    <property type="entry name" value="Homeodomain-like_sf"/>
</dbReference>
<name>A0AA36AK94_OCTVU</name>
<protein>
    <submittedName>
        <fullName evidence="4">Transposase</fullName>
    </submittedName>
</protein>
<feature type="domain" description="Transposase Tc1-like" evidence="2">
    <location>
        <begin position="109"/>
        <end position="165"/>
    </location>
</feature>
<organism evidence="4 5">
    <name type="scientific">Octopus vulgaris</name>
    <name type="common">Common octopus</name>
    <dbReference type="NCBI Taxonomy" id="6645"/>
    <lineage>
        <taxon>Eukaryota</taxon>
        <taxon>Metazoa</taxon>
        <taxon>Spiralia</taxon>
        <taxon>Lophotrochozoa</taxon>
        <taxon>Mollusca</taxon>
        <taxon>Cephalopoda</taxon>
        <taxon>Coleoidea</taxon>
        <taxon>Octopodiformes</taxon>
        <taxon>Octopoda</taxon>
        <taxon>Incirrata</taxon>
        <taxon>Octopodidae</taxon>
        <taxon>Octopus</taxon>
    </lineage>
</organism>
<proteinExistence type="predicted"/>
<evidence type="ECO:0000259" key="3">
    <source>
        <dbReference type="Pfam" id="PF25787"/>
    </source>
</evidence>
<reference evidence="4" key="1">
    <citation type="submission" date="2023-08" db="EMBL/GenBank/DDBJ databases">
        <authorList>
            <person name="Alioto T."/>
            <person name="Alioto T."/>
            <person name="Gomez Garrido J."/>
        </authorList>
    </citation>
    <scope>NUCLEOTIDE SEQUENCE</scope>
</reference>
<dbReference type="Pfam" id="PF01498">
    <property type="entry name" value="HTH_Tnp_Tc3_2"/>
    <property type="match status" value="1"/>
</dbReference>
<dbReference type="InterPro" id="IPR002492">
    <property type="entry name" value="Transposase_Tc1-like"/>
</dbReference>
<dbReference type="InterPro" id="IPR057667">
    <property type="entry name" value="HTH_SB"/>
</dbReference>
<evidence type="ECO:0000313" key="5">
    <source>
        <dbReference type="Proteomes" id="UP001162480"/>
    </source>
</evidence>
<dbReference type="GO" id="GO:0015074">
    <property type="term" value="P:DNA integration"/>
    <property type="evidence" value="ECO:0007669"/>
    <property type="project" value="InterPro"/>
</dbReference>
<gene>
    <name evidence="4" type="ORF">OCTVUL_1B015921</name>
</gene>
<feature type="compositionally biased region" description="Polar residues" evidence="1">
    <location>
        <begin position="1"/>
        <end position="11"/>
    </location>
</feature>
<dbReference type="GO" id="GO:0006313">
    <property type="term" value="P:DNA transposition"/>
    <property type="evidence" value="ECO:0007669"/>
    <property type="project" value="InterPro"/>
</dbReference>
<evidence type="ECO:0000256" key="1">
    <source>
        <dbReference type="SAM" id="MobiDB-lite"/>
    </source>
</evidence>
<accession>A0AA36AK94</accession>
<feature type="domain" description="Sleeping Beauty transposase HTH" evidence="3">
    <location>
        <begin position="41"/>
        <end position="88"/>
    </location>
</feature>
<feature type="region of interest" description="Disordered" evidence="1">
    <location>
        <begin position="1"/>
        <end position="21"/>
    </location>
</feature>
<dbReference type="Gene3D" id="1.10.10.10">
    <property type="entry name" value="Winged helix-like DNA-binding domain superfamily/Winged helix DNA-binding domain"/>
    <property type="match status" value="1"/>
</dbReference>
<dbReference type="Proteomes" id="UP001162480">
    <property type="component" value="Chromosome 2"/>
</dbReference>
<dbReference type="EMBL" id="OX597815">
    <property type="protein sequence ID" value="CAI9717029.1"/>
    <property type="molecule type" value="Genomic_DNA"/>
</dbReference>
<feature type="compositionally biased region" description="Basic and acidic residues" evidence="1">
    <location>
        <begin position="12"/>
        <end position="21"/>
    </location>
</feature>
<dbReference type="InterPro" id="IPR036388">
    <property type="entry name" value="WH-like_DNA-bd_sf"/>
</dbReference>
<sequence>MHYGGNNYQHNTPEELRRNTRNSDLHTVVKIVFIGIKMAPKEKELSEDLKKNVFNLHQNGLGYKLISRRMHISVNTVAKVIQQYKVSGQLSNEHRTGRPSILTVCDIHYIQRCVMDDKRRTASSLAQEVPSVCGKCVSPQTIRRSLNQFGVHGRIPRRKPPLTTKSFFFCR</sequence>